<organism evidence="1 2">
    <name type="scientific">Monodon monoceros</name>
    <name type="common">Narwhal</name>
    <name type="synonym">Ceratodon monodon</name>
    <dbReference type="NCBI Taxonomy" id="40151"/>
    <lineage>
        <taxon>Eukaryota</taxon>
        <taxon>Metazoa</taxon>
        <taxon>Chordata</taxon>
        <taxon>Craniata</taxon>
        <taxon>Vertebrata</taxon>
        <taxon>Euteleostomi</taxon>
        <taxon>Mammalia</taxon>
        <taxon>Eutheria</taxon>
        <taxon>Laurasiatheria</taxon>
        <taxon>Artiodactyla</taxon>
        <taxon>Whippomorpha</taxon>
        <taxon>Cetacea</taxon>
        <taxon>Odontoceti</taxon>
        <taxon>Monodontidae</taxon>
        <taxon>Monodon</taxon>
    </lineage>
</organism>
<proteinExistence type="predicted"/>
<dbReference type="AlphaFoldDB" id="A0A4V5PB71"/>
<evidence type="ECO:0000313" key="1">
    <source>
        <dbReference type="EMBL" id="TKC50810.1"/>
    </source>
</evidence>
<sequence>MAANVFRGGLIEEATDISLDTSPYLIIQNVDFRTEQRHLSESSANSGTQCTCEGYSKIKTDADVRTRTGNHWPTKPTAWDSASRPFHGWSLFTPTKKGEQRDVDVYDDGDKSDHEEKAIIYGLTFKFNGAKHSETFMDFTLLKDNNHIDKVGERDPRWLLILPCGKNKFLCFQSAVEMQGETSVPVRFLHSVPLWSAERVTVKIKSMDECLAGVCAVKGTTGLGAALSHQQIRPITLSVISCKIHCQSPGGVTSPCERERGCLR</sequence>
<name>A0A4V5PB71_MONMO</name>
<comment type="caution">
    <text evidence="1">The sequence shown here is derived from an EMBL/GenBank/DDBJ whole genome shotgun (WGS) entry which is preliminary data.</text>
</comment>
<reference evidence="2" key="1">
    <citation type="journal article" date="2019" name="IScience">
        <title>Narwhal Genome Reveals Long-Term Low Genetic Diversity despite Current Large Abundance Size.</title>
        <authorList>
            <person name="Westbury M.V."/>
            <person name="Petersen B."/>
            <person name="Garde E."/>
            <person name="Heide-Jorgensen M.P."/>
            <person name="Lorenzen E.D."/>
        </authorList>
    </citation>
    <scope>NUCLEOTIDE SEQUENCE [LARGE SCALE GENOMIC DNA]</scope>
</reference>
<dbReference type="EMBL" id="RWIC01000069">
    <property type="protein sequence ID" value="TKC50810.1"/>
    <property type="molecule type" value="Genomic_DNA"/>
</dbReference>
<evidence type="ECO:0000313" key="2">
    <source>
        <dbReference type="Proteomes" id="UP000308365"/>
    </source>
</evidence>
<gene>
    <name evidence="1" type="ORF">EI555_015840</name>
</gene>
<protein>
    <submittedName>
        <fullName evidence="1">Uncharacterized protein</fullName>
    </submittedName>
</protein>
<dbReference type="Proteomes" id="UP000308365">
    <property type="component" value="Unassembled WGS sequence"/>
</dbReference>
<accession>A0A4V5PB71</accession>